<name>A0A165HQ67_9BASI</name>
<accession>A0A165HQ67</accession>
<feature type="transmembrane region" description="Helical" evidence="1">
    <location>
        <begin position="60"/>
        <end position="86"/>
    </location>
</feature>
<dbReference type="EMBL" id="KV423939">
    <property type="protein sequence ID" value="KZT59593.1"/>
    <property type="molecule type" value="Genomic_DNA"/>
</dbReference>
<keyword evidence="1" id="KW-0812">Transmembrane</keyword>
<keyword evidence="1" id="KW-1133">Transmembrane helix</keyword>
<evidence type="ECO:0000313" key="2">
    <source>
        <dbReference type="EMBL" id="KZT59593.1"/>
    </source>
</evidence>
<keyword evidence="3" id="KW-1185">Reference proteome</keyword>
<sequence length="100" mass="11335">MLANETELHLEALNATALSVQANLARMGERASDDSIVNWTLLVLRQLNPMLWRYVANQPFFQAFWVLLKVISHLGWLVLSTGAVIVHWHHDGPGQRLIIP</sequence>
<proteinExistence type="predicted"/>
<organism evidence="2 3">
    <name type="scientific">Calocera cornea HHB12733</name>
    <dbReference type="NCBI Taxonomy" id="1353952"/>
    <lineage>
        <taxon>Eukaryota</taxon>
        <taxon>Fungi</taxon>
        <taxon>Dikarya</taxon>
        <taxon>Basidiomycota</taxon>
        <taxon>Agaricomycotina</taxon>
        <taxon>Dacrymycetes</taxon>
        <taxon>Dacrymycetales</taxon>
        <taxon>Dacrymycetaceae</taxon>
        <taxon>Calocera</taxon>
    </lineage>
</organism>
<reference evidence="2 3" key="1">
    <citation type="journal article" date="2016" name="Mol. Biol. Evol.">
        <title>Comparative Genomics of Early-Diverging Mushroom-Forming Fungi Provides Insights into the Origins of Lignocellulose Decay Capabilities.</title>
        <authorList>
            <person name="Nagy L.G."/>
            <person name="Riley R."/>
            <person name="Tritt A."/>
            <person name="Adam C."/>
            <person name="Daum C."/>
            <person name="Floudas D."/>
            <person name="Sun H."/>
            <person name="Yadav J.S."/>
            <person name="Pangilinan J."/>
            <person name="Larsson K.H."/>
            <person name="Matsuura K."/>
            <person name="Barry K."/>
            <person name="Labutti K."/>
            <person name="Kuo R."/>
            <person name="Ohm R.A."/>
            <person name="Bhattacharya S.S."/>
            <person name="Shirouzu T."/>
            <person name="Yoshinaga Y."/>
            <person name="Martin F.M."/>
            <person name="Grigoriev I.V."/>
            <person name="Hibbett D.S."/>
        </authorList>
    </citation>
    <scope>NUCLEOTIDE SEQUENCE [LARGE SCALE GENOMIC DNA]</scope>
    <source>
        <strain evidence="2 3">HHB12733</strain>
    </source>
</reference>
<dbReference type="Proteomes" id="UP000076842">
    <property type="component" value="Unassembled WGS sequence"/>
</dbReference>
<evidence type="ECO:0000256" key="1">
    <source>
        <dbReference type="SAM" id="Phobius"/>
    </source>
</evidence>
<gene>
    <name evidence="2" type="ORF">CALCODRAFT_187771</name>
</gene>
<evidence type="ECO:0000313" key="3">
    <source>
        <dbReference type="Proteomes" id="UP000076842"/>
    </source>
</evidence>
<dbReference type="InParanoid" id="A0A165HQ67"/>
<keyword evidence="1" id="KW-0472">Membrane</keyword>
<protein>
    <submittedName>
        <fullName evidence="2">Uncharacterized protein</fullName>
    </submittedName>
</protein>
<dbReference type="AlphaFoldDB" id="A0A165HQ67"/>